<protein>
    <submittedName>
        <fullName evidence="1">Uncharacterized protein</fullName>
    </submittedName>
</protein>
<evidence type="ECO:0000313" key="2">
    <source>
        <dbReference type="Proteomes" id="UP000807306"/>
    </source>
</evidence>
<comment type="caution">
    <text evidence="1">The sequence shown here is derived from an EMBL/GenBank/DDBJ whole genome shotgun (WGS) entry which is preliminary data.</text>
</comment>
<dbReference type="Proteomes" id="UP000807306">
    <property type="component" value="Unassembled WGS sequence"/>
</dbReference>
<keyword evidence="2" id="KW-1185">Reference proteome</keyword>
<reference evidence="1" key="1">
    <citation type="submission" date="2020-11" db="EMBL/GenBank/DDBJ databases">
        <authorList>
            <consortium name="DOE Joint Genome Institute"/>
            <person name="Ahrendt S."/>
            <person name="Riley R."/>
            <person name="Andreopoulos W."/>
            <person name="Labutti K."/>
            <person name="Pangilinan J."/>
            <person name="Ruiz-Duenas F.J."/>
            <person name="Barrasa J.M."/>
            <person name="Sanchez-Garcia M."/>
            <person name="Camarero S."/>
            <person name="Miyauchi S."/>
            <person name="Serrano A."/>
            <person name="Linde D."/>
            <person name="Babiker R."/>
            <person name="Drula E."/>
            <person name="Ayuso-Fernandez I."/>
            <person name="Pacheco R."/>
            <person name="Padilla G."/>
            <person name="Ferreira P."/>
            <person name="Barriuso J."/>
            <person name="Kellner H."/>
            <person name="Castanera R."/>
            <person name="Alfaro M."/>
            <person name="Ramirez L."/>
            <person name="Pisabarro A.G."/>
            <person name="Kuo A."/>
            <person name="Tritt A."/>
            <person name="Lipzen A."/>
            <person name="He G."/>
            <person name="Yan M."/>
            <person name="Ng V."/>
            <person name="Cullen D."/>
            <person name="Martin F."/>
            <person name="Rosso M.-N."/>
            <person name="Henrissat B."/>
            <person name="Hibbett D."/>
            <person name="Martinez A.T."/>
            <person name="Grigoriev I.V."/>
        </authorList>
    </citation>
    <scope>NUCLEOTIDE SEQUENCE</scope>
    <source>
        <strain evidence="1">CBS 506.95</strain>
    </source>
</reference>
<proteinExistence type="predicted"/>
<dbReference type="EMBL" id="MU157889">
    <property type="protein sequence ID" value="KAF9525072.1"/>
    <property type="molecule type" value="Genomic_DNA"/>
</dbReference>
<sequence length="62" mass="6800">MLQEGFAEGVPSKTIKLRVVDKTKGGSSYETILEDGVIYVQTLPDRWWCNVSEAGSNIVGLL</sequence>
<dbReference type="AlphaFoldDB" id="A0A9P6E9T8"/>
<gene>
    <name evidence="1" type="ORF">CPB83DRAFT_860239</name>
</gene>
<accession>A0A9P6E9T8</accession>
<dbReference type="OrthoDB" id="3038602at2759"/>
<organism evidence="1 2">
    <name type="scientific">Crepidotus variabilis</name>
    <dbReference type="NCBI Taxonomy" id="179855"/>
    <lineage>
        <taxon>Eukaryota</taxon>
        <taxon>Fungi</taxon>
        <taxon>Dikarya</taxon>
        <taxon>Basidiomycota</taxon>
        <taxon>Agaricomycotina</taxon>
        <taxon>Agaricomycetes</taxon>
        <taxon>Agaricomycetidae</taxon>
        <taxon>Agaricales</taxon>
        <taxon>Agaricineae</taxon>
        <taxon>Crepidotaceae</taxon>
        <taxon>Crepidotus</taxon>
    </lineage>
</organism>
<evidence type="ECO:0000313" key="1">
    <source>
        <dbReference type="EMBL" id="KAF9525072.1"/>
    </source>
</evidence>
<name>A0A9P6E9T8_9AGAR</name>